<evidence type="ECO:0000313" key="1">
    <source>
        <dbReference type="EMBL" id="KAB8038895.1"/>
    </source>
</evidence>
<accession>A0A6N6VXU9</accession>
<sequence length="154" mass="19123">MRINVFSPLSYTWERFAELQHQYAMVRRRHDLRHFDKLDEARLSENINENIVKKDIMKRKLMDKKSLNLIVHKEVLKRALDKELKRIKFEREYLENLFIIGKKIKEHMKSIQYIHKTSMDKYLLEMKIENELRYQNDLLYKHEFKKLDRKTNKK</sequence>
<dbReference type="Proteomes" id="UP000437748">
    <property type="component" value="Unassembled WGS sequence"/>
</dbReference>
<protein>
    <submittedName>
        <fullName evidence="1">Uncharacterized protein</fullName>
    </submittedName>
</protein>
<name>A0A6N6VXU9_9BACT</name>
<gene>
    <name evidence="1" type="ORF">GCL60_08540</name>
</gene>
<comment type="caution">
    <text evidence="1">The sequence shown here is derived from an EMBL/GenBank/DDBJ whole genome shotgun (WGS) entry which is preliminary data.</text>
</comment>
<dbReference type="EMBL" id="WFLM01000003">
    <property type="protein sequence ID" value="KAB8038895.1"/>
    <property type="molecule type" value="Genomic_DNA"/>
</dbReference>
<keyword evidence="2" id="KW-1185">Reference proteome</keyword>
<dbReference type="OrthoDB" id="9834566at2"/>
<organism evidence="1 2">
    <name type="scientific">Silvanigrella paludirubra</name>
    <dbReference type="NCBI Taxonomy" id="2499159"/>
    <lineage>
        <taxon>Bacteria</taxon>
        <taxon>Pseudomonadati</taxon>
        <taxon>Bdellovibrionota</taxon>
        <taxon>Oligoflexia</taxon>
        <taxon>Silvanigrellales</taxon>
        <taxon>Silvanigrellaceae</taxon>
        <taxon>Silvanigrella</taxon>
    </lineage>
</organism>
<dbReference type="RefSeq" id="WP_153420292.1">
    <property type="nucleotide sequence ID" value="NZ_WFLM01000003.1"/>
</dbReference>
<reference evidence="1 2" key="1">
    <citation type="submission" date="2019-10" db="EMBL/GenBank/DDBJ databases">
        <title>New species of Slilvanegrellaceae.</title>
        <authorList>
            <person name="Pitt A."/>
            <person name="Hahn M.W."/>
        </authorList>
    </citation>
    <scope>NUCLEOTIDE SEQUENCE [LARGE SCALE GENOMIC DNA]</scope>
    <source>
        <strain evidence="1 2">SP-Ram-0.45-NSY-1</strain>
    </source>
</reference>
<proteinExistence type="predicted"/>
<evidence type="ECO:0000313" key="2">
    <source>
        <dbReference type="Proteomes" id="UP000437748"/>
    </source>
</evidence>
<dbReference type="AlphaFoldDB" id="A0A6N6VXU9"/>